<feature type="domain" description="Major facilitator superfamily (MFS) profile" evidence="9">
    <location>
        <begin position="10"/>
        <end position="456"/>
    </location>
</feature>
<dbReference type="EMBL" id="JBHSQJ010000138">
    <property type="protein sequence ID" value="MFC5910867.1"/>
    <property type="molecule type" value="Genomic_DNA"/>
</dbReference>
<feature type="transmembrane region" description="Helical" evidence="8">
    <location>
        <begin position="433"/>
        <end position="452"/>
    </location>
</feature>
<evidence type="ECO:0000313" key="10">
    <source>
        <dbReference type="EMBL" id="MFC5910867.1"/>
    </source>
</evidence>
<feature type="transmembrane region" description="Helical" evidence="8">
    <location>
        <begin position="194"/>
        <end position="214"/>
    </location>
</feature>
<evidence type="ECO:0000256" key="7">
    <source>
        <dbReference type="ARBA" id="ARBA00023251"/>
    </source>
</evidence>
<evidence type="ECO:0000256" key="4">
    <source>
        <dbReference type="ARBA" id="ARBA00022692"/>
    </source>
</evidence>
<comment type="subcellular location">
    <subcellularLocation>
        <location evidence="1">Cell membrane</location>
        <topology evidence="1">Multi-pass membrane protein</topology>
    </subcellularLocation>
</comment>
<feature type="transmembrane region" description="Helical" evidence="8">
    <location>
        <begin position="263"/>
        <end position="282"/>
    </location>
</feature>
<proteinExistence type="predicted"/>
<keyword evidence="7" id="KW-0046">Antibiotic resistance</keyword>
<feature type="transmembrane region" description="Helical" evidence="8">
    <location>
        <begin position="302"/>
        <end position="320"/>
    </location>
</feature>
<feature type="transmembrane region" description="Helical" evidence="8">
    <location>
        <begin position="76"/>
        <end position="94"/>
    </location>
</feature>
<dbReference type="PRINTS" id="PR01036">
    <property type="entry name" value="TCRTETB"/>
</dbReference>
<keyword evidence="4 8" id="KW-0812">Transmembrane</keyword>
<dbReference type="Gene3D" id="1.20.1250.20">
    <property type="entry name" value="MFS general substrate transporter like domains"/>
    <property type="match status" value="1"/>
</dbReference>
<protein>
    <submittedName>
        <fullName evidence="10">DHA2 family efflux MFS transporter permease subunit</fullName>
    </submittedName>
</protein>
<keyword evidence="11" id="KW-1185">Reference proteome</keyword>
<feature type="transmembrane region" description="Helical" evidence="8">
    <location>
        <begin position="226"/>
        <end position="243"/>
    </location>
</feature>
<feature type="transmembrane region" description="Helical" evidence="8">
    <location>
        <begin position="402"/>
        <end position="421"/>
    </location>
</feature>
<dbReference type="InterPro" id="IPR020846">
    <property type="entry name" value="MFS_dom"/>
</dbReference>
<evidence type="ECO:0000259" key="9">
    <source>
        <dbReference type="PROSITE" id="PS50850"/>
    </source>
</evidence>
<comment type="caution">
    <text evidence="10">The sequence shown here is derived from an EMBL/GenBank/DDBJ whole genome shotgun (WGS) entry which is preliminary data.</text>
</comment>
<evidence type="ECO:0000256" key="3">
    <source>
        <dbReference type="ARBA" id="ARBA00022475"/>
    </source>
</evidence>
<evidence type="ECO:0000256" key="8">
    <source>
        <dbReference type="SAM" id="Phobius"/>
    </source>
</evidence>
<dbReference type="Pfam" id="PF07690">
    <property type="entry name" value="MFS_1"/>
    <property type="match status" value="1"/>
</dbReference>
<dbReference type="PANTHER" id="PTHR42718">
    <property type="entry name" value="MAJOR FACILITATOR SUPERFAMILY MULTIDRUG TRANSPORTER MFSC"/>
    <property type="match status" value="1"/>
</dbReference>
<accession>A0ABW1GB50</accession>
<feature type="transmembrane region" description="Helical" evidence="8">
    <location>
        <begin position="359"/>
        <end position="381"/>
    </location>
</feature>
<gene>
    <name evidence="10" type="ORF">ACFP3V_27145</name>
</gene>
<feature type="transmembrane region" description="Helical" evidence="8">
    <location>
        <begin position="162"/>
        <end position="182"/>
    </location>
</feature>
<feature type="transmembrane region" description="Helical" evidence="8">
    <location>
        <begin position="7"/>
        <end position="28"/>
    </location>
</feature>
<dbReference type="PANTHER" id="PTHR42718:SF42">
    <property type="entry name" value="EXPORT PROTEIN"/>
    <property type="match status" value="1"/>
</dbReference>
<evidence type="ECO:0000256" key="6">
    <source>
        <dbReference type="ARBA" id="ARBA00023136"/>
    </source>
</evidence>
<feature type="transmembrane region" description="Helical" evidence="8">
    <location>
        <begin position="48"/>
        <end position="67"/>
    </location>
</feature>
<dbReference type="Proteomes" id="UP001596174">
    <property type="component" value="Unassembled WGS sequence"/>
</dbReference>
<evidence type="ECO:0000313" key="11">
    <source>
        <dbReference type="Proteomes" id="UP001596174"/>
    </source>
</evidence>
<keyword evidence="3" id="KW-1003">Cell membrane</keyword>
<dbReference type="RefSeq" id="WP_380588793.1">
    <property type="nucleotide sequence ID" value="NZ_JBHSQJ010000138.1"/>
</dbReference>
<evidence type="ECO:0000256" key="1">
    <source>
        <dbReference type="ARBA" id="ARBA00004651"/>
    </source>
</evidence>
<keyword evidence="5 8" id="KW-1133">Transmembrane helix</keyword>
<name>A0ABW1GB50_9ACTN</name>
<evidence type="ECO:0000256" key="5">
    <source>
        <dbReference type="ARBA" id="ARBA00022989"/>
    </source>
</evidence>
<keyword evidence="6 8" id="KW-0472">Membrane</keyword>
<dbReference type="NCBIfam" id="TIGR00711">
    <property type="entry name" value="efflux_EmrB"/>
    <property type="match status" value="1"/>
</dbReference>
<dbReference type="InterPro" id="IPR004638">
    <property type="entry name" value="EmrB-like"/>
</dbReference>
<dbReference type="PROSITE" id="PS50850">
    <property type="entry name" value="MFS"/>
    <property type="match status" value="1"/>
</dbReference>
<organism evidence="10 11">
    <name type="scientific">Streptacidiphilus monticola</name>
    <dbReference type="NCBI Taxonomy" id="2161674"/>
    <lineage>
        <taxon>Bacteria</taxon>
        <taxon>Bacillati</taxon>
        <taxon>Actinomycetota</taxon>
        <taxon>Actinomycetes</taxon>
        <taxon>Kitasatosporales</taxon>
        <taxon>Streptomycetaceae</taxon>
        <taxon>Streptacidiphilus</taxon>
    </lineage>
</organism>
<feature type="transmembrane region" description="Helical" evidence="8">
    <location>
        <begin position="133"/>
        <end position="156"/>
    </location>
</feature>
<evidence type="ECO:0000256" key="2">
    <source>
        <dbReference type="ARBA" id="ARBA00022448"/>
    </source>
</evidence>
<keyword evidence="2" id="KW-0813">Transport</keyword>
<reference evidence="11" key="1">
    <citation type="journal article" date="2019" name="Int. J. Syst. Evol. Microbiol.">
        <title>The Global Catalogue of Microorganisms (GCM) 10K type strain sequencing project: providing services to taxonomists for standard genome sequencing and annotation.</title>
        <authorList>
            <consortium name="The Broad Institute Genomics Platform"/>
            <consortium name="The Broad Institute Genome Sequencing Center for Infectious Disease"/>
            <person name="Wu L."/>
            <person name="Ma J."/>
        </authorList>
    </citation>
    <scope>NUCLEOTIDE SEQUENCE [LARGE SCALE GENOMIC DNA]</scope>
    <source>
        <strain evidence="11">JCM 4816</strain>
    </source>
</reference>
<sequence length="477" mass="48720">MSKGSPVLWAFVITSTAGFMAALDNLVVTTALTSIREHLGGGISDLEWTVNAYTLSFAVLLLLGAALGDRFGRRRIFGLGLGLFTLSSLAAALAPNIDALVAARAAQGVGAALLTPVSLTILTGAVPAARRAVVFGVWGAVNGMAVALGPVIGGTIVEHLSWQWIFAINVPIGVALLPLARLRLRQSHGPNDRLDVVGTALASTGLFGIVYALIRGNGDGWTSAPVLAGLVAGSALLVAFVLWELRTDAPALPMRLFRNRAFAAINTSSLLMSLGMFGSIFLLSQFLQAGQGYSPMQAGVRMLPWTAMPMLASPLGGLLASRIGGRVVIAAGLLLQAAGLAWFAVLATGASEITYAAQVPALVISGLGMGFFFAPVSTVLMGSVPDADQGVASGTNGSLREVGGALGVAVLTAVFTAHGDYASFARFTHGLTPALWVGSGTLLAAMVAALVIPSARRSRGAGVALETPTTETVPAVG</sequence>
<feature type="transmembrane region" description="Helical" evidence="8">
    <location>
        <begin position="106"/>
        <end position="126"/>
    </location>
</feature>
<feature type="transmembrane region" description="Helical" evidence="8">
    <location>
        <begin position="327"/>
        <end position="347"/>
    </location>
</feature>
<dbReference type="InterPro" id="IPR011701">
    <property type="entry name" value="MFS"/>
</dbReference>
<dbReference type="Gene3D" id="1.20.1720.10">
    <property type="entry name" value="Multidrug resistance protein D"/>
    <property type="match status" value="1"/>
</dbReference>
<dbReference type="CDD" id="cd17321">
    <property type="entry name" value="MFS_MMR_MDR_like"/>
    <property type="match status" value="1"/>
</dbReference>
<dbReference type="SUPFAM" id="SSF103473">
    <property type="entry name" value="MFS general substrate transporter"/>
    <property type="match status" value="1"/>
</dbReference>
<dbReference type="InterPro" id="IPR036259">
    <property type="entry name" value="MFS_trans_sf"/>
</dbReference>